<dbReference type="GO" id="GO:0004526">
    <property type="term" value="F:ribonuclease P activity"/>
    <property type="evidence" value="ECO:0007669"/>
    <property type="project" value="UniProtKB-EC"/>
</dbReference>
<dbReference type="PANTHER" id="PTHR13547">
    <property type="match status" value="1"/>
</dbReference>
<dbReference type="GO" id="GO:0097745">
    <property type="term" value="P:mitochondrial tRNA 5'-end processing"/>
    <property type="evidence" value="ECO:0007669"/>
    <property type="project" value="TreeGrafter"/>
</dbReference>
<dbReference type="OMA" id="KCEIFIT"/>
<dbReference type="Gene3D" id="1.25.40.10">
    <property type="entry name" value="Tetratricopeptide repeat domain"/>
    <property type="match status" value="1"/>
</dbReference>
<comment type="similarity">
    <text evidence="4">Belongs to the PPR family. P subfamily.</text>
</comment>
<dbReference type="GO" id="GO:0001682">
    <property type="term" value="P:tRNA 5'-leader removal"/>
    <property type="evidence" value="ECO:0007669"/>
    <property type="project" value="TreeGrafter"/>
</dbReference>
<protein>
    <recommendedName>
        <fullName evidence="14">Mitochondrial ribonuclease P catalytic subunit</fullName>
        <ecNumber evidence="5">3.1.26.5</ecNumber>
    </recommendedName>
    <alternativeName>
        <fullName evidence="15">Mitochondrial ribonuclease P protein 3</fullName>
    </alternativeName>
</protein>
<evidence type="ECO:0000256" key="12">
    <source>
        <dbReference type="ARBA" id="ARBA00022946"/>
    </source>
</evidence>
<keyword evidence="13" id="KW-0496">Mitochondrion</keyword>
<dbReference type="EMBL" id="JRES01001001">
    <property type="protein sequence ID" value="KNC26246.1"/>
    <property type="molecule type" value="Genomic_DNA"/>
</dbReference>
<dbReference type="Proteomes" id="UP000037069">
    <property type="component" value="Unassembled WGS sequence"/>
</dbReference>
<evidence type="ECO:0000256" key="8">
    <source>
        <dbReference type="ARBA" id="ARBA00022723"/>
    </source>
</evidence>
<evidence type="ECO:0000256" key="5">
    <source>
        <dbReference type="ARBA" id="ARBA00012179"/>
    </source>
</evidence>
<comment type="caution">
    <text evidence="18">The sequence shown here is derived from an EMBL/GenBank/DDBJ whole genome shotgun (WGS) entry which is preliminary data.</text>
</comment>
<dbReference type="InterPro" id="IPR033495">
    <property type="entry name" value="MRPP3_PIN_dom"/>
</dbReference>
<evidence type="ECO:0000256" key="7">
    <source>
        <dbReference type="ARBA" id="ARBA00022722"/>
    </source>
</evidence>
<keyword evidence="12" id="KW-0809">Transit peptide</keyword>
<evidence type="ECO:0000256" key="10">
    <source>
        <dbReference type="ARBA" id="ARBA00022833"/>
    </source>
</evidence>
<sequence length="772" mass="89777">MHLSKLYRFIRPKILPNNKIILNSNNLRLASNFKRPQLNTKTDQLAEIKDTYFRNRTELTKQDWQNVTEILIKNYKHINKNNVDAVIVGVCSDSEQLSLAKSYIKHIQDIGKQPNEATLGKLLRVYNNVYHARGALSQEEQAEILEIYNRMRAKHEILDSLSCENLICGLVATEKWREGLELLEMMKVSSNAPSLPAYTEMIIKAFATNDLSLGWQLLHQMFEQRKQPKCEIFITLLNTLLQQHFKDFQMELEKLLTFLETHDIVITQKVVETLQDVALKHPNLLEVTESKLKRFGKCSSCGLHMKNVSLSDEDFTKLQTSFLDKVLIRNDVFQKSTPQEVKRFCDYVERTGPYDCVVDGLNVAYSMGSRKPTQALANLLASVVKYFHNKNKYVLILGRKHMNNWPKKTMQYVKDNAAVFLANDISQDDPFLLYATLKSGQTTDFFSRDLMRQHAFLLGPELKVIFRRWQQEHQYSLVTQTESDWDQPLPTPEESTEEETDDEELTFEKRQHNKNLNKLKNYVELMAYRPIKPPHASPYTEFLAKPKKRSLADNAKQFADIMVPLERGKRLKRLAAKHNTITVEQLEQAIRAQKSKERRKEDVLKRKQELYYEMLTKLELQCRTQYLNVVLKKFSSFLAKLATTMHIPASLVEPYARMHRGIFCNILQSIGVEPPTQTEIYYNTKERSDYEVCHKLSHAILSLIIKALDSAATHNLEEVQPIEADFKMDNYIKERLMCAAEKKIQGNKRCRSKNRVEPDSLDKKLEKCKCNV</sequence>
<evidence type="ECO:0000313" key="19">
    <source>
        <dbReference type="Proteomes" id="UP000037069"/>
    </source>
</evidence>
<evidence type="ECO:0000256" key="1">
    <source>
        <dbReference type="ARBA" id="ARBA00000928"/>
    </source>
</evidence>
<dbReference type="AlphaFoldDB" id="A0A0L0C1W0"/>
<proteinExistence type="inferred from homology"/>
<feature type="domain" description="PRORP" evidence="17">
    <location>
        <begin position="293"/>
        <end position="483"/>
    </location>
</feature>
<comment type="catalytic activity">
    <reaction evidence="1">
        <text>Endonucleolytic cleavage of RNA, removing 5'-extranucleotides from tRNA precursor.</text>
        <dbReference type="EC" id="3.1.26.5"/>
    </reaction>
</comment>
<dbReference type="GO" id="GO:0046872">
    <property type="term" value="F:metal ion binding"/>
    <property type="evidence" value="ECO:0007669"/>
    <property type="project" value="UniProtKB-KW"/>
</dbReference>
<keyword evidence="7" id="KW-0540">Nuclease</keyword>
<dbReference type="InterPro" id="IPR011990">
    <property type="entry name" value="TPR-like_helical_dom_sf"/>
</dbReference>
<dbReference type="PANTHER" id="PTHR13547:SF1">
    <property type="entry name" value="MITOCHONDRIAL RIBONUCLEASE P CATALYTIC SUBUNIT"/>
    <property type="match status" value="1"/>
</dbReference>
<keyword evidence="19" id="KW-1185">Reference proteome</keyword>
<evidence type="ECO:0000256" key="4">
    <source>
        <dbReference type="ARBA" id="ARBA00007626"/>
    </source>
</evidence>
<evidence type="ECO:0000259" key="17">
    <source>
        <dbReference type="Pfam" id="PF16953"/>
    </source>
</evidence>
<evidence type="ECO:0000256" key="9">
    <source>
        <dbReference type="ARBA" id="ARBA00022801"/>
    </source>
</evidence>
<dbReference type="Gene3D" id="3.40.50.11980">
    <property type="match status" value="1"/>
</dbReference>
<accession>A0A0L0C1W0</accession>
<keyword evidence="6" id="KW-0819">tRNA processing</keyword>
<dbReference type="InterPro" id="IPR031595">
    <property type="entry name" value="PRORP_C"/>
</dbReference>
<comment type="subcellular location">
    <subcellularLocation>
        <location evidence="3">Mitochondrion</location>
    </subcellularLocation>
</comment>
<evidence type="ECO:0000256" key="6">
    <source>
        <dbReference type="ARBA" id="ARBA00022694"/>
    </source>
</evidence>
<evidence type="ECO:0000256" key="2">
    <source>
        <dbReference type="ARBA" id="ARBA00001946"/>
    </source>
</evidence>
<dbReference type="CDD" id="cd18718">
    <property type="entry name" value="PIN_PRORP"/>
    <property type="match status" value="1"/>
</dbReference>
<dbReference type="FunFam" id="3.40.50.11980:FF:000006">
    <property type="entry name" value="AGAP001968-PB"/>
    <property type="match status" value="1"/>
</dbReference>
<keyword evidence="10" id="KW-0862">Zinc</keyword>
<keyword evidence="8" id="KW-0479">Metal-binding</keyword>
<gene>
    <name evidence="18" type="ORF">FF38_08924</name>
</gene>
<organism evidence="18 19">
    <name type="scientific">Lucilia cuprina</name>
    <name type="common">Green bottle fly</name>
    <name type="synonym">Australian sheep blowfly</name>
    <dbReference type="NCBI Taxonomy" id="7375"/>
    <lineage>
        <taxon>Eukaryota</taxon>
        <taxon>Metazoa</taxon>
        <taxon>Ecdysozoa</taxon>
        <taxon>Arthropoda</taxon>
        <taxon>Hexapoda</taxon>
        <taxon>Insecta</taxon>
        <taxon>Pterygota</taxon>
        <taxon>Neoptera</taxon>
        <taxon>Endopterygota</taxon>
        <taxon>Diptera</taxon>
        <taxon>Brachycera</taxon>
        <taxon>Muscomorpha</taxon>
        <taxon>Oestroidea</taxon>
        <taxon>Calliphoridae</taxon>
        <taxon>Luciliinae</taxon>
        <taxon>Lucilia</taxon>
    </lineage>
</organism>
<comment type="cofactor">
    <cofactor evidence="2">
        <name>Mg(2+)</name>
        <dbReference type="ChEBI" id="CHEBI:18420"/>
    </cofactor>
</comment>
<evidence type="ECO:0000256" key="11">
    <source>
        <dbReference type="ARBA" id="ARBA00022842"/>
    </source>
</evidence>
<evidence type="ECO:0000313" key="18">
    <source>
        <dbReference type="EMBL" id="KNC26246.1"/>
    </source>
</evidence>
<evidence type="ECO:0000256" key="13">
    <source>
        <dbReference type="ARBA" id="ARBA00023128"/>
    </source>
</evidence>
<dbReference type="EC" id="3.1.26.5" evidence="5"/>
<reference evidence="18 19" key="1">
    <citation type="journal article" date="2015" name="Nat. Commun.">
        <title>Lucilia cuprina genome unlocks parasitic fly biology to underpin future interventions.</title>
        <authorList>
            <person name="Anstead C.A."/>
            <person name="Korhonen P.K."/>
            <person name="Young N.D."/>
            <person name="Hall R.S."/>
            <person name="Jex A.R."/>
            <person name="Murali S.C."/>
            <person name="Hughes D.S."/>
            <person name="Lee S.F."/>
            <person name="Perry T."/>
            <person name="Stroehlein A.J."/>
            <person name="Ansell B.R."/>
            <person name="Breugelmans B."/>
            <person name="Hofmann A."/>
            <person name="Qu J."/>
            <person name="Dugan S."/>
            <person name="Lee S.L."/>
            <person name="Chao H."/>
            <person name="Dinh H."/>
            <person name="Han Y."/>
            <person name="Doddapaneni H.V."/>
            <person name="Worley K.C."/>
            <person name="Muzny D.M."/>
            <person name="Ioannidis P."/>
            <person name="Waterhouse R.M."/>
            <person name="Zdobnov E.M."/>
            <person name="James P.J."/>
            <person name="Bagnall N.H."/>
            <person name="Kotze A.C."/>
            <person name="Gibbs R.A."/>
            <person name="Richards S."/>
            <person name="Batterham P."/>
            <person name="Gasser R.B."/>
        </authorList>
    </citation>
    <scope>NUCLEOTIDE SEQUENCE [LARGE SCALE GENOMIC DNA]</scope>
    <source>
        <strain evidence="18 19">LS</strain>
        <tissue evidence="18">Full body</tissue>
    </source>
</reference>
<keyword evidence="11" id="KW-0460">Magnesium</keyword>
<dbReference type="STRING" id="7375.A0A0L0C1W0"/>
<evidence type="ECO:0000256" key="16">
    <source>
        <dbReference type="SAM" id="MobiDB-lite"/>
    </source>
</evidence>
<evidence type="ECO:0000256" key="14">
    <source>
        <dbReference type="ARBA" id="ARBA00044536"/>
    </source>
</evidence>
<evidence type="ECO:0000256" key="3">
    <source>
        <dbReference type="ARBA" id="ARBA00004173"/>
    </source>
</evidence>
<dbReference type="GO" id="GO:0030678">
    <property type="term" value="C:mitochondrial ribonuclease P complex"/>
    <property type="evidence" value="ECO:0007669"/>
    <property type="project" value="TreeGrafter"/>
</dbReference>
<dbReference type="Pfam" id="PF16953">
    <property type="entry name" value="PRORP"/>
    <property type="match status" value="1"/>
</dbReference>
<evidence type="ECO:0000256" key="15">
    <source>
        <dbReference type="ARBA" id="ARBA00044559"/>
    </source>
</evidence>
<keyword evidence="9" id="KW-0378">Hydrolase</keyword>
<feature type="region of interest" description="Disordered" evidence="16">
    <location>
        <begin position="479"/>
        <end position="502"/>
    </location>
</feature>
<dbReference type="OrthoDB" id="46913at2759"/>
<name>A0A0L0C1W0_LUCCU</name>